<evidence type="ECO:0000256" key="5">
    <source>
        <dbReference type="ARBA" id="ARBA00022679"/>
    </source>
</evidence>
<keyword evidence="7" id="KW-0732">Signal</keyword>
<keyword evidence="3 14" id="KW-0813">Transport</keyword>
<evidence type="ECO:0000256" key="1">
    <source>
        <dbReference type="ARBA" id="ARBA00004418"/>
    </source>
</evidence>
<comment type="subcellular location">
    <subcellularLocation>
        <location evidence="1 14">Periplasm</location>
    </subcellularLocation>
</comment>
<gene>
    <name evidence="16" type="primary">soxA</name>
    <name evidence="16" type="ORF">ABSH63_11905</name>
</gene>
<evidence type="ECO:0000256" key="2">
    <source>
        <dbReference type="ARBA" id="ARBA00011530"/>
    </source>
</evidence>
<evidence type="ECO:0000256" key="9">
    <source>
        <dbReference type="ARBA" id="ARBA00022982"/>
    </source>
</evidence>
<evidence type="ECO:0000259" key="15">
    <source>
        <dbReference type="PROSITE" id="PS51007"/>
    </source>
</evidence>
<dbReference type="Pfam" id="PF21342">
    <property type="entry name" value="SoxA-TsdA_cyt-c"/>
    <property type="match status" value="1"/>
</dbReference>
<dbReference type="InterPro" id="IPR025710">
    <property type="entry name" value="SoxA"/>
</dbReference>
<evidence type="ECO:0000256" key="6">
    <source>
        <dbReference type="ARBA" id="ARBA00022723"/>
    </source>
</evidence>
<dbReference type="Gene3D" id="1.10.760.10">
    <property type="entry name" value="Cytochrome c-like domain"/>
    <property type="match status" value="2"/>
</dbReference>
<dbReference type="SUPFAM" id="SSF46626">
    <property type="entry name" value="Cytochrome c"/>
    <property type="match status" value="2"/>
</dbReference>
<comment type="subunit">
    <text evidence="2 14">Heterodimer of SoxA and SoxX.</text>
</comment>
<comment type="catalytic activity">
    <reaction evidence="12 14">
        <text>L-cysteinyl-[SoxY protein] + thiosulfate + 2 Fe(III)-[cytochrome c] = S-sulfosulfanyl-L-cysteinyl-[SoxY protein] + 2 Fe(II)-[cytochrome c] + 2 H(+)</text>
        <dbReference type="Rhea" id="RHEA:56720"/>
        <dbReference type="Rhea" id="RHEA-COMP:10350"/>
        <dbReference type="Rhea" id="RHEA-COMP:14328"/>
        <dbReference type="Rhea" id="RHEA-COMP:14399"/>
        <dbReference type="Rhea" id="RHEA-COMP:14691"/>
        <dbReference type="ChEBI" id="CHEBI:15378"/>
        <dbReference type="ChEBI" id="CHEBI:29033"/>
        <dbReference type="ChEBI" id="CHEBI:29034"/>
        <dbReference type="ChEBI" id="CHEBI:29950"/>
        <dbReference type="ChEBI" id="CHEBI:33542"/>
        <dbReference type="ChEBI" id="CHEBI:139321"/>
        <dbReference type="EC" id="2.8.5.2"/>
    </reaction>
</comment>
<proteinExistence type="inferred from homology"/>
<protein>
    <recommendedName>
        <fullName evidence="14">SoxAX cytochrome complex subunit A</fullName>
        <ecNumber evidence="14">2.8.5.2</ecNumber>
    </recommendedName>
    <alternativeName>
        <fullName evidence="14">Protein SoxA</fullName>
    </alternativeName>
    <alternativeName>
        <fullName evidence="14">Sulfur oxidizing protein A</fullName>
    </alternativeName>
    <alternativeName>
        <fullName evidence="14">Thiosulfate-oxidizing multienzyme system protein SoxA</fullName>
    </alternativeName>
</protein>
<feature type="domain" description="Cytochrome c" evidence="15">
    <location>
        <begin position="172"/>
        <end position="283"/>
    </location>
</feature>
<evidence type="ECO:0000313" key="16">
    <source>
        <dbReference type="EMBL" id="MES0874707.1"/>
    </source>
</evidence>
<keyword evidence="10 14" id="KW-0408">Iron</keyword>
<keyword evidence="6 14" id="KW-0479">Metal-binding</keyword>
<sequence>MRTSSPEPERRPIARLLWAVVSLLISAAPNVGSAAQPEPEQDPIAEYRAMFGDDNPAVFWEMRGEALWTTPRGPKNRSLEDCDLGLGKGVVRGAYAQLPRYFADTGQVQDLESRLVTCVERLQGIDRATLLKVRFGNGEAHRSDMEALAAYVAAQSRGATLSVPLTHPQEKAAYALGEHIFYYRAGPHDFACATCHAADGKRIRLQKLPNLTRADDARAAYTTWPAYRISQGELRTMQWRLNDCFRQQRLPDLIYGSEVSIALTMFLAKKAEGGVIDAPGLKR</sequence>
<dbReference type="InterPro" id="IPR036909">
    <property type="entry name" value="Cyt_c-like_dom_sf"/>
</dbReference>
<evidence type="ECO:0000256" key="4">
    <source>
        <dbReference type="ARBA" id="ARBA00022617"/>
    </source>
</evidence>
<comment type="similarity">
    <text evidence="11 14">Belongs to the SoxA family.</text>
</comment>
<dbReference type="EMBL" id="JBEPIJ010000013">
    <property type="protein sequence ID" value="MES0874707.1"/>
    <property type="molecule type" value="Genomic_DNA"/>
</dbReference>
<name>A0ABV2ABU0_9GAMM</name>
<dbReference type="Proteomes" id="UP001465331">
    <property type="component" value="Unassembled WGS sequence"/>
</dbReference>
<dbReference type="RefSeq" id="WP_352890025.1">
    <property type="nucleotide sequence ID" value="NZ_JBEPIJ010000013.1"/>
</dbReference>
<reference evidence="16 17" key="1">
    <citation type="submission" date="2024-06" db="EMBL/GenBank/DDBJ databases">
        <authorList>
            <person name="Li Z."/>
            <person name="Jiang Y."/>
        </authorList>
    </citation>
    <scope>NUCLEOTIDE SEQUENCE [LARGE SCALE GENOMIC DNA]</scope>
    <source>
        <strain evidence="16 17">HSW-8</strain>
    </source>
</reference>
<keyword evidence="17" id="KW-1185">Reference proteome</keyword>
<evidence type="ECO:0000256" key="3">
    <source>
        <dbReference type="ARBA" id="ARBA00022448"/>
    </source>
</evidence>
<evidence type="ECO:0000256" key="11">
    <source>
        <dbReference type="ARBA" id="ARBA00025746"/>
    </source>
</evidence>
<evidence type="ECO:0000256" key="8">
    <source>
        <dbReference type="ARBA" id="ARBA00022764"/>
    </source>
</evidence>
<evidence type="ECO:0000256" key="12">
    <source>
        <dbReference type="ARBA" id="ARBA00048077"/>
    </source>
</evidence>
<dbReference type="NCBIfam" id="TIGR04484">
    <property type="entry name" value="thiosulf_SoxA"/>
    <property type="match status" value="1"/>
</dbReference>
<evidence type="ECO:0000256" key="10">
    <source>
        <dbReference type="ARBA" id="ARBA00023004"/>
    </source>
</evidence>
<dbReference type="EC" id="2.8.5.2" evidence="14"/>
<accession>A0ABV2ABU0</accession>
<comment type="catalytic activity">
    <reaction evidence="13 14">
        <text>S-sulfanyl-L-cysteinyl-[SoxY protein] + thiosulfate + 2 Fe(III)-[cytochrome c] = S-(2-sulfodisulfanyl)-L-cysteinyl-[SoxY protein] + 2 Fe(II)-[cytochrome c] + 2 H(+)</text>
        <dbReference type="Rhea" id="RHEA:51224"/>
        <dbReference type="Rhea" id="RHEA-COMP:10350"/>
        <dbReference type="Rhea" id="RHEA-COMP:14399"/>
        <dbReference type="Rhea" id="RHEA-COMP:14689"/>
        <dbReference type="Rhea" id="RHEA-COMP:14690"/>
        <dbReference type="ChEBI" id="CHEBI:15378"/>
        <dbReference type="ChEBI" id="CHEBI:29033"/>
        <dbReference type="ChEBI" id="CHEBI:29034"/>
        <dbReference type="ChEBI" id="CHEBI:33542"/>
        <dbReference type="ChEBI" id="CHEBI:61963"/>
        <dbReference type="ChEBI" id="CHEBI:140664"/>
        <dbReference type="EC" id="2.8.5.2"/>
    </reaction>
</comment>
<evidence type="ECO:0000256" key="13">
    <source>
        <dbReference type="ARBA" id="ARBA00048423"/>
    </source>
</evidence>
<comment type="caution">
    <text evidence="16">The sequence shown here is derived from an EMBL/GenBank/DDBJ whole genome shotgun (WGS) entry which is preliminary data.</text>
</comment>
<keyword evidence="4 14" id="KW-0349">Heme</keyword>
<evidence type="ECO:0000256" key="7">
    <source>
        <dbReference type="ARBA" id="ARBA00022729"/>
    </source>
</evidence>
<dbReference type="InterPro" id="IPR009056">
    <property type="entry name" value="Cyt_c-like_dom"/>
</dbReference>
<keyword evidence="9 14" id="KW-0249">Electron transport</keyword>
<evidence type="ECO:0000313" key="17">
    <source>
        <dbReference type="Proteomes" id="UP001465331"/>
    </source>
</evidence>
<organism evidence="16 17">
    <name type="scientific">Sinimarinibacterium thermocellulolyticum</name>
    <dbReference type="NCBI Taxonomy" id="3170016"/>
    <lineage>
        <taxon>Bacteria</taxon>
        <taxon>Pseudomonadati</taxon>
        <taxon>Pseudomonadota</taxon>
        <taxon>Gammaproteobacteria</taxon>
        <taxon>Nevskiales</taxon>
        <taxon>Nevskiaceae</taxon>
        <taxon>Sinimarinibacterium</taxon>
    </lineage>
</organism>
<keyword evidence="8 14" id="KW-0574">Periplasm</keyword>
<dbReference type="PIRSF" id="PIRSF038455">
    <property type="entry name" value="SoxA"/>
    <property type="match status" value="1"/>
</dbReference>
<dbReference type="PROSITE" id="PS51007">
    <property type="entry name" value="CYTC"/>
    <property type="match status" value="1"/>
</dbReference>
<keyword evidence="5 14" id="KW-0808">Transferase</keyword>
<evidence type="ECO:0000256" key="14">
    <source>
        <dbReference type="PIRNR" id="PIRNR038455"/>
    </source>
</evidence>